<keyword evidence="1" id="KW-1133">Transmembrane helix</keyword>
<sequence length="106" mass="12364">MFAPPGPCAAVLDLFAFHERVFCAVIYLISSAYFALYISLSEVYEFLRYWEEKCYVLSPVSRTFHVGVKQNFILPREKTKVSLPTGDYVTLRRRECQQLGMPYFSF</sequence>
<keyword evidence="1" id="KW-0472">Membrane</keyword>
<evidence type="ECO:0000256" key="1">
    <source>
        <dbReference type="SAM" id="Phobius"/>
    </source>
</evidence>
<evidence type="ECO:0000313" key="3">
    <source>
        <dbReference type="Proteomes" id="UP000299102"/>
    </source>
</evidence>
<accession>A0A4C1Y7D4</accession>
<keyword evidence="1" id="KW-0812">Transmembrane</keyword>
<protein>
    <submittedName>
        <fullName evidence="2">Uncharacterized protein</fullName>
    </submittedName>
</protein>
<name>A0A4C1Y7D4_EUMVA</name>
<gene>
    <name evidence="2" type="ORF">EVAR_80167_1</name>
</gene>
<dbReference type="Proteomes" id="UP000299102">
    <property type="component" value="Unassembled WGS sequence"/>
</dbReference>
<feature type="transmembrane region" description="Helical" evidence="1">
    <location>
        <begin position="21"/>
        <end position="40"/>
    </location>
</feature>
<reference evidence="2 3" key="1">
    <citation type="journal article" date="2019" name="Commun. Biol.">
        <title>The bagworm genome reveals a unique fibroin gene that provides high tensile strength.</title>
        <authorList>
            <person name="Kono N."/>
            <person name="Nakamura H."/>
            <person name="Ohtoshi R."/>
            <person name="Tomita M."/>
            <person name="Numata K."/>
            <person name="Arakawa K."/>
        </authorList>
    </citation>
    <scope>NUCLEOTIDE SEQUENCE [LARGE SCALE GENOMIC DNA]</scope>
</reference>
<proteinExistence type="predicted"/>
<evidence type="ECO:0000313" key="2">
    <source>
        <dbReference type="EMBL" id="GBP71836.1"/>
    </source>
</evidence>
<comment type="caution">
    <text evidence="2">The sequence shown here is derived from an EMBL/GenBank/DDBJ whole genome shotgun (WGS) entry which is preliminary data.</text>
</comment>
<dbReference type="EMBL" id="BGZK01001123">
    <property type="protein sequence ID" value="GBP71836.1"/>
    <property type="molecule type" value="Genomic_DNA"/>
</dbReference>
<organism evidence="2 3">
    <name type="scientific">Eumeta variegata</name>
    <name type="common">Bagworm moth</name>
    <name type="synonym">Eumeta japonica</name>
    <dbReference type="NCBI Taxonomy" id="151549"/>
    <lineage>
        <taxon>Eukaryota</taxon>
        <taxon>Metazoa</taxon>
        <taxon>Ecdysozoa</taxon>
        <taxon>Arthropoda</taxon>
        <taxon>Hexapoda</taxon>
        <taxon>Insecta</taxon>
        <taxon>Pterygota</taxon>
        <taxon>Neoptera</taxon>
        <taxon>Endopterygota</taxon>
        <taxon>Lepidoptera</taxon>
        <taxon>Glossata</taxon>
        <taxon>Ditrysia</taxon>
        <taxon>Tineoidea</taxon>
        <taxon>Psychidae</taxon>
        <taxon>Oiketicinae</taxon>
        <taxon>Eumeta</taxon>
    </lineage>
</organism>
<dbReference type="AlphaFoldDB" id="A0A4C1Y7D4"/>
<keyword evidence="3" id="KW-1185">Reference proteome</keyword>